<evidence type="ECO:0000256" key="1">
    <source>
        <dbReference type="ARBA" id="ARBA00006484"/>
    </source>
</evidence>
<dbReference type="InterPro" id="IPR036291">
    <property type="entry name" value="NAD(P)-bd_dom_sf"/>
</dbReference>
<name>Q3JUD5_BURP1</name>
<dbReference type="SUPFAM" id="SSF51735">
    <property type="entry name" value="NAD(P)-binding Rossmann-fold domains"/>
    <property type="match status" value="1"/>
</dbReference>
<dbReference type="PANTHER" id="PTHR43639">
    <property type="entry name" value="OXIDOREDUCTASE, SHORT-CHAIN DEHYDROGENASE/REDUCTASE FAMILY (AFU_ORTHOLOGUE AFUA_5G02870)"/>
    <property type="match status" value="1"/>
</dbReference>
<dbReference type="FunFam" id="3.40.50.720:FF:000084">
    <property type="entry name" value="Short-chain dehydrogenase reductase"/>
    <property type="match status" value="1"/>
</dbReference>
<organism evidence="3 4">
    <name type="scientific">Burkholderia pseudomallei (strain 1710b)</name>
    <dbReference type="NCBI Taxonomy" id="320372"/>
    <lineage>
        <taxon>Bacteria</taxon>
        <taxon>Pseudomonadati</taxon>
        <taxon>Pseudomonadota</taxon>
        <taxon>Betaproteobacteria</taxon>
        <taxon>Burkholderiales</taxon>
        <taxon>Burkholderiaceae</taxon>
        <taxon>Burkholderia</taxon>
        <taxon>pseudomallei group</taxon>
    </lineage>
</organism>
<dbReference type="PROSITE" id="PS00061">
    <property type="entry name" value="ADH_SHORT"/>
    <property type="match status" value="1"/>
</dbReference>
<dbReference type="InterPro" id="IPR002347">
    <property type="entry name" value="SDR_fam"/>
</dbReference>
<reference evidence="3 4" key="1">
    <citation type="submission" date="2005-09" db="EMBL/GenBank/DDBJ databases">
        <authorList>
            <person name="Woods D.E."/>
            <person name="Nierman W.C."/>
        </authorList>
    </citation>
    <scope>NUCLEOTIDE SEQUENCE [LARGE SCALE GENOMIC DNA]</scope>
    <source>
        <strain evidence="3 4">1710b</strain>
    </source>
</reference>
<accession>Q3JUD5</accession>
<keyword evidence="2 3" id="KW-0560">Oxidoreductase</keyword>
<protein>
    <submittedName>
        <fullName evidence="3">Glucose 1-dehydrogenase</fullName>
        <ecNumber evidence="3">1.1.1.47</ecNumber>
    </submittedName>
</protein>
<sequence>MPFPSFRPNARAARAEVHAMTNTQRKVVLITGASRGIGRASALLAAARGWSVGINYARDAAAAEATADAVRAAGAQACVVRGDVAHEADVIHMFDAVQSAFGRLDALVNNAGIVAPSLPLADMNIARLKRVFDTNVLGAYLCAREAARRLSTDRGGGGGAIVNVSSIAARLGSPNEYVDYAGSKGAVDTLTLGLAKELGPHGVRVNAVRPGLIATEIHASGGQPGRAERLGAQTPLGRAGDADEVAETIVWLLSDAASYVTGALLDVGGGR</sequence>
<dbReference type="EC" id="1.1.1.47" evidence="3"/>
<dbReference type="GO" id="GO:0047936">
    <property type="term" value="F:glucose 1-dehydrogenase [NAD(P)+] activity"/>
    <property type="evidence" value="ECO:0007669"/>
    <property type="project" value="UniProtKB-EC"/>
</dbReference>
<comment type="similarity">
    <text evidence="1">Belongs to the short-chain dehydrogenases/reductases (SDR) family.</text>
</comment>
<evidence type="ECO:0000256" key="2">
    <source>
        <dbReference type="ARBA" id="ARBA00023002"/>
    </source>
</evidence>
<evidence type="ECO:0000313" key="4">
    <source>
        <dbReference type="Proteomes" id="UP000002700"/>
    </source>
</evidence>
<proteinExistence type="inferred from homology"/>
<dbReference type="Gene3D" id="3.40.50.720">
    <property type="entry name" value="NAD(P)-binding Rossmann-like Domain"/>
    <property type="match status" value="1"/>
</dbReference>
<dbReference type="InterPro" id="IPR020904">
    <property type="entry name" value="Sc_DH/Rdtase_CS"/>
</dbReference>
<gene>
    <name evidence="3" type="ordered locus">BURPS1710b_1408</name>
</gene>
<dbReference type="PANTHER" id="PTHR43639:SF1">
    <property type="entry name" value="SHORT-CHAIN DEHYDROGENASE_REDUCTASE FAMILY PROTEIN"/>
    <property type="match status" value="1"/>
</dbReference>
<dbReference type="PRINTS" id="PR00080">
    <property type="entry name" value="SDRFAMILY"/>
</dbReference>
<dbReference type="EMBL" id="CP000124">
    <property type="protein sequence ID" value="ABA48960.1"/>
    <property type="molecule type" value="Genomic_DNA"/>
</dbReference>
<dbReference type="Pfam" id="PF13561">
    <property type="entry name" value="adh_short_C2"/>
    <property type="match status" value="1"/>
</dbReference>
<dbReference type="KEGG" id="bpm:BURPS1710b_1408"/>
<dbReference type="NCBIfam" id="NF005400">
    <property type="entry name" value="PRK06947.1"/>
    <property type="match status" value="1"/>
</dbReference>
<dbReference type="AlphaFoldDB" id="Q3JUD5"/>
<evidence type="ECO:0000313" key="3">
    <source>
        <dbReference type="EMBL" id="ABA48960.1"/>
    </source>
</evidence>
<dbReference type="HOGENOM" id="CLU_010194_1_3_4"/>
<dbReference type="PRINTS" id="PR00081">
    <property type="entry name" value="GDHRDH"/>
</dbReference>
<dbReference type="CDD" id="cd05233">
    <property type="entry name" value="SDR_c"/>
    <property type="match status" value="1"/>
</dbReference>
<dbReference type="EnsemblBacteria" id="ABA48960">
    <property type="protein sequence ID" value="ABA48960"/>
    <property type="gene ID" value="BURPS1710b_1408"/>
</dbReference>
<dbReference type="Proteomes" id="UP000002700">
    <property type="component" value="Chromosome I"/>
</dbReference>